<dbReference type="InterPro" id="IPR011344">
    <property type="entry name" value="ssDNA-bd"/>
</dbReference>
<reference evidence="4 5" key="1">
    <citation type="submission" date="2019-03" db="EMBL/GenBank/DDBJ databases">
        <title>Genomics of glacier-inhabiting Cryobacterium strains.</title>
        <authorList>
            <person name="Liu Q."/>
            <person name="Xin Y.-H."/>
        </authorList>
    </citation>
    <scope>NUCLEOTIDE SEQUENCE [LARGE SCALE GENOMIC DNA]</scope>
    <source>
        <strain evidence="4 5">Sr47</strain>
    </source>
</reference>
<dbReference type="Proteomes" id="UP000297866">
    <property type="component" value="Unassembled WGS sequence"/>
</dbReference>
<accession>A0A4R8UC83</accession>
<dbReference type="OrthoDB" id="4427276at2"/>
<evidence type="ECO:0000313" key="5">
    <source>
        <dbReference type="Proteomes" id="UP000297866"/>
    </source>
</evidence>
<comment type="caution">
    <text evidence="4">The sequence shown here is derived from an EMBL/GenBank/DDBJ whole genome shotgun (WGS) entry which is preliminary data.</text>
</comment>
<keyword evidence="1 2" id="KW-0238">DNA-binding</keyword>
<evidence type="ECO:0000256" key="1">
    <source>
        <dbReference type="ARBA" id="ARBA00023125"/>
    </source>
</evidence>
<gene>
    <name evidence="4" type="ORF">E3O23_17160</name>
</gene>
<protein>
    <recommendedName>
        <fullName evidence="2">Single-stranded DNA-binding protein</fullName>
    </recommendedName>
</protein>
<evidence type="ECO:0000313" key="4">
    <source>
        <dbReference type="EMBL" id="TFB46515.1"/>
    </source>
</evidence>
<dbReference type="AlphaFoldDB" id="A0A4R8UC83"/>
<dbReference type="InterPro" id="IPR000424">
    <property type="entry name" value="Primosome_PriB/ssb"/>
</dbReference>
<sequence length="136" mass="14918">MTAGLAITSFRLASGQRRFDRKRNAWVDADPNWYTVSSFRQLAHNVVASVRKGQHVMVTGRLRVRDWENADRNGTSVEIEADAIGHDLTWCTTAYSRSAPAAQPAPKPVPQDDAGSDRGDEAISDPEAPRLATLEA</sequence>
<dbReference type="SUPFAM" id="SSF50249">
    <property type="entry name" value="Nucleic acid-binding proteins"/>
    <property type="match status" value="1"/>
</dbReference>
<dbReference type="GO" id="GO:0006260">
    <property type="term" value="P:DNA replication"/>
    <property type="evidence" value="ECO:0007669"/>
    <property type="project" value="InterPro"/>
</dbReference>
<dbReference type="Gene3D" id="2.40.50.140">
    <property type="entry name" value="Nucleic acid-binding proteins"/>
    <property type="match status" value="1"/>
</dbReference>
<dbReference type="EMBL" id="SOEZ01000079">
    <property type="protein sequence ID" value="TFB46515.1"/>
    <property type="molecule type" value="Genomic_DNA"/>
</dbReference>
<dbReference type="GO" id="GO:0003697">
    <property type="term" value="F:single-stranded DNA binding"/>
    <property type="evidence" value="ECO:0007669"/>
    <property type="project" value="InterPro"/>
</dbReference>
<dbReference type="InterPro" id="IPR012340">
    <property type="entry name" value="NA-bd_OB-fold"/>
</dbReference>
<dbReference type="PROSITE" id="PS50935">
    <property type="entry name" value="SSB"/>
    <property type="match status" value="1"/>
</dbReference>
<evidence type="ECO:0000256" key="3">
    <source>
        <dbReference type="SAM" id="MobiDB-lite"/>
    </source>
</evidence>
<dbReference type="CDD" id="cd04496">
    <property type="entry name" value="SSB_OBF"/>
    <property type="match status" value="1"/>
</dbReference>
<evidence type="ECO:0000256" key="2">
    <source>
        <dbReference type="PIRNR" id="PIRNR002070"/>
    </source>
</evidence>
<dbReference type="PIRSF" id="PIRSF002070">
    <property type="entry name" value="SSB"/>
    <property type="match status" value="1"/>
</dbReference>
<organism evidence="4 5">
    <name type="scientific">Cryobacterium tagatosivorans</name>
    <dbReference type="NCBI Taxonomy" id="1259199"/>
    <lineage>
        <taxon>Bacteria</taxon>
        <taxon>Bacillati</taxon>
        <taxon>Actinomycetota</taxon>
        <taxon>Actinomycetes</taxon>
        <taxon>Micrococcales</taxon>
        <taxon>Microbacteriaceae</taxon>
        <taxon>Cryobacterium</taxon>
    </lineage>
</organism>
<proteinExistence type="predicted"/>
<keyword evidence="5" id="KW-1185">Reference proteome</keyword>
<dbReference type="Pfam" id="PF00436">
    <property type="entry name" value="SSB"/>
    <property type="match status" value="1"/>
</dbReference>
<name>A0A4R8UC83_9MICO</name>
<feature type="region of interest" description="Disordered" evidence="3">
    <location>
        <begin position="97"/>
        <end position="136"/>
    </location>
</feature>